<dbReference type="Proteomes" id="UP000279089">
    <property type="component" value="Unassembled WGS sequence"/>
</dbReference>
<evidence type="ECO:0000259" key="1">
    <source>
        <dbReference type="Pfam" id="PF01433"/>
    </source>
</evidence>
<feature type="domain" description="Peptidase M1 membrane alanine aminopeptidase" evidence="1">
    <location>
        <begin position="386"/>
        <end position="540"/>
    </location>
</feature>
<dbReference type="Pfam" id="PF01433">
    <property type="entry name" value="Peptidase_M1"/>
    <property type="match status" value="1"/>
</dbReference>
<dbReference type="Gene3D" id="1.10.390.10">
    <property type="entry name" value="Neutral Protease Domain 2"/>
    <property type="match status" value="1"/>
</dbReference>
<evidence type="ECO:0000313" key="2">
    <source>
        <dbReference type="EMBL" id="RPD42035.1"/>
    </source>
</evidence>
<dbReference type="AlphaFoldDB" id="A0A3N4MF70"/>
<reference evidence="3" key="1">
    <citation type="submission" date="2018-11" db="EMBL/GenBank/DDBJ databases">
        <title>Chitinophaga lutea sp.nov., isolate from arsenic contaminated soil.</title>
        <authorList>
            <person name="Zong Y."/>
        </authorList>
    </citation>
    <scope>NUCLEOTIDE SEQUENCE [LARGE SCALE GENOMIC DNA]</scope>
    <source>
        <strain evidence="3">YLT18</strain>
    </source>
</reference>
<dbReference type="OrthoDB" id="9814383at2"/>
<proteinExistence type="predicted"/>
<keyword evidence="3" id="KW-1185">Reference proteome</keyword>
<sequence>MLCVPAMVSAQQSAQSTSKFSQYEAFKPVFYLSDGTEERTASGRPGNKYWQNAADYKIDVTFDDQKETISGSVLITYKNNSPESLPFLWLQLDQNIYDKQSRGSISTGGAGRWGNRNFDGGNTIGNVSIVSAGKEQKVTPQISDTRMRVDLPQALKANGGTVQVKVQFSFPIPEYGTDRMGILKTKNGKIYEIAQWYPRMCVFDNVLGWNTLPYLGQGEFYLEYGNIEYNINAPASHIVVGSGQLLNPAEVLTPVQLQRYQKAQQSDKTVMLRERNEVTDPASRPAKQRLTWKFKCNNTRDVAWASSPAFIWDAARMNLPGGKKALAMSVYPDESAGDTAWSRSTEYVKGCIEHYSEKWYPYTYPVAVNVAGIVGGMEYPGIVFCSSRSQRAGLWGVTNHEFGHNWFPMIVGSNERRFAWMDEGFNTFINGIADKAFNNGEYGNKGRDRHNLSRAMFMDSAGILHRADVVRQGSLGILAYYKPAVGLELLREEVLGEERFDKAFRYYIDNWAFKHPTQWDFFRAIENSSGESLDWFWRGWILNNWKVDMAVGPVTYQNDTTAIVTLECLEQAPMPVTVDLKMADGNVKRLKFPVEIWQSGPTFRFRQPVSGKIESVTIDPDKRLPDVNSANNSWTK</sequence>
<dbReference type="GO" id="GO:0008237">
    <property type="term" value="F:metallopeptidase activity"/>
    <property type="evidence" value="ECO:0007669"/>
    <property type="project" value="InterPro"/>
</dbReference>
<comment type="caution">
    <text evidence="2">The sequence shown here is derived from an EMBL/GenBank/DDBJ whole genome shotgun (WGS) entry which is preliminary data.</text>
</comment>
<dbReference type="CDD" id="cd09604">
    <property type="entry name" value="M1_APN_like"/>
    <property type="match status" value="1"/>
</dbReference>
<gene>
    <name evidence="2" type="ORF">EG028_07745</name>
</gene>
<dbReference type="GO" id="GO:0008270">
    <property type="term" value="F:zinc ion binding"/>
    <property type="evidence" value="ECO:0007669"/>
    <property type="project" value="InterPro"/>
</dbReference>
<name>A0A3N4MF70_9BACT</name>
<accession>A0A3N4MF70</accession>
<dbReference type="InterPro" id="IPR027268">
    <property type="entry name" value="Peptidase_M4/M1_CTD_sf"/>
</dbReference>
<evidence type="ECO:0000313" key="3">
    <source>
        <dbReference type="Proteomes" id="UP000279089"/>
    </source>
</evidence>
<protein>
    <submittedName>
        <fullName evidence="2">M1 family peptidase</fullName>
    </submittedName>
</protein>
<dbReference type="SUPFAM" id="SSF55486">
    <property type="entry name" value="Metalloproteases ('zincins'), catalytic domain"/>
    <property type="match status" value="1"/>
</dbReference>
<dbReference type="EMBL" id="RMBX01000003">
    <property type="protein sequence ID" value="RPD42035.1"/>
    <property type="molecule type" value="Genomic_DNA"/>
</dbReference>
<dbReference type="InterPro" id="IPR014782">
    <property type="entry name" value="Peptidase_M1_dom"/>
</dbReference>
<organism evidence="2 3">
    <name type="scientific">Chitinophaga barathri</name>
    <dbReference type="NCBI Taxonomy" id="1647451"/>
    <lineage>
        <taxon>Bacteria</taxon>
        <taxon>Pseudomonadati</taxon>
        <taxon>Bacteroidota</taxon>
        <taxon>Chitinophagia</taxon>
        <taxon>Chitinophagales</taxon>
        <taxon>Chitinophagaceae</taxon>
        <taxon>Chitinophaga</taxon>
    </lineage>
</organism>